<evidence type="ECO:0000259" key="2">
    <source>
        <dbReference type="Pfam" id="PF04809"/>
    </source>
</evidence>
<organism evidence="3 4">
    <name type="scientific">Aquifex aeolicus</name>
    <dbReference type="NCBI Taxonomy" id="63363"/>
    <lineage>
        <taxon>Bacteria</taxon>
        <taxon>Pseudomonadati</taxon>
        <taxon>Aquificota</taxon>
        <taxon>Aquificia</taxon>
        <taxon>Aquificales</taxon>
        <taxon>Aquificaceae</taxon>
        <taxon>Aquifex</taxon>
    </lineage>
</organism>
<evidence type="ECO:0000313" key="3">
    <source>
        <dbReference type="EMBL" id="HIP98638.1"/>
    </source>
</evidence>
<feature type="domain" description="HupH hydrogenase expression protein C-terminal" evidence="2">
    <location>
        <begin position="3"/>
        <end position="121"/>
    </location>
</feature>
<gene>
    <name evidence="3" type="ORF">EYH37_04675</name>
</gene>
<reference evidence="3" key="1">
    <citation type="journal article" date="2020" name="ISME J.">
        <title>Gammaproteobacteria mediating utilization of methyl-, sulfur- and petroleum organic compounds in deep ocean hydrothermal plumes.</title>
        <authorList>
            <person name="Zhou Z."/>
            <person name="Liu Y."/>
            <person name="Pan J."/>
            <person name="Cron B.R."/>
            <person name="Toner B.M."/>
            <person name="Anantharaman K."/>
            <person name="Breier J.A."/>
            <person name="Dick G.J."/>
            <person name="Li M."/>
        </authorList>
    </citation>
    <scope>NUCLEOTIDE SEQUENCE</scope>
    <source>
        <strain evidence="3">SZUA-1501</strain>
    </source>
</reference>
<protein>
    <recommendedName>
        <fullName evidence="2">HupH hydrogenase expression protein C-terminal domain-containing protein</fullName>
    </recommendedName>
</protein>
<dbReference type="InterPro" id="IPR006894">
    <property type="entry name" value="HupH_Hydgase_express_prot_C"/>
</dbReference>
<dbReference type="Gene3D" id="3.30.1370.140">
    <property type="entry name" value="HupH hydrogenase expression protein, C-terminal domain"/>
    <property type="match status" value="1"/>
</dbReference>
<dbReference type="EMBL" id="DQVE01000048">
    <property type="protein sequence ID" value="HIP98638.1"/>
    <property type="molecule type" value="Genomic_DNA"/>
</dbReference>
<comment type="caution">
    <text evidence="3">The sequence shown here is derived from an EMBL/GenBank/DDBJ whole genome shotgun (WGS) entry which is preliminary data.</text>
</comment>
<dbReference type="Pfam" id="PF04809">
    <property type="entry name" value="HupH_C"/>
    <property type="match status" value="1"/>
</dbReference>
<proteinExistence type="inferred from homology"/>
<evidence type="ECO:0000256" key="1">
    <source>
        <dbReference type="ARBA" id="ARBA00010832"/>
    </source>
</evidence>
<comment type="similarity">
    <text evidence="1">Belongs to the HupH/HyaF family.</text>
</comment>
<sequence>MGLMNANPLLGEIRSALIDLLEKGEPYTIYSNKLPTTLEDRYFLQDVLGKDDWFMYEKVLHTKTVAFNTLIPGVWIEVVFSERNPVEPILEMVQVNWSPPVFTIPKEDAQKCFKKFNEDIEEYKNYVTPFAKELAKAYETFLKTGEGSILEDPQGVANLITYLITESELILENKKSGEKIVSSNYYGIWIGYNPEGTPIRLFIGDFPKILKPKKEDLKKAINLLE</sequence>
<accession>A0A9D0YQD8</accession>
<name>A0A9D0YQD8_AQUAO</name>
<dbReference type="Proteomes" id="UP000606463">
    <property type="component" value="Unassembled WGS sequence"/>
</dbReference>
<evidence type="ECO:0000313" key="4">
    <source>
        <dbReference type="Proteomes" id="UP000606463"/>
    </source>
</evidence>
<feature type="non-terminal residue" evidence="3">
    <location>
        <position position="225"/>
    </location>
</feature>
<dbReference type="InterPro" id="IPR038527">
    <property type="entry name" value="HupH_C_sf"/>
</dbReference>
<dbReference type="AlphaFoldDB" id="A0A9D0YQD8"/>